<evidence type="ECO:0000256" key="4">
    <source>
        <dbReference type="ARBA" id="ARBA00022989"/>
    </source>
</evidence>
<dbReference type="GO" id="GO:0055085">
    <property type="term" value="P:transmembrane transport"/>
    <property type="evidence" value="ECO:0007669"/>
    <property type="project" value="InterPro"/>
</dbReference>
<evidence type="ECO:0000313" key="10">
    <source>
        <dbReference type="Proteomes" id="UP000249516"/>
    </source>
</evidence>
<sequence>MDWNSFVGSVFVFDNYGELLGLLRNSLWAGAVLGLVGGLVGTFVMMRDLAFSVHGIAELSFAGATAALLLGADVVTGSLLGSVLAALVMGFTGLRAREGNSLVGVLMPFGLGLGILFLSLYEGRSSNKFSLLTGQIVSVSSLQLTSMVVLSAVVLVTLVGVWRPLTFASTDPLVARAKGLPVRGLAVVFMVLLGISVALSVQIVGALLVLALLITPAAAAMNLTSSPARTVVLSVLFAELAMVGGILLALGGNIPISPYVTTISFLLWLVSRAVRAVRERSSSYRRTTPHRGASAPLTAGATRVPEETAAADPAPGPGGLEPLKTGDRPGTG</sequence>
<protein>
    <submittedName>
        <fullName evidence="9">Metal ABC transporter permease</fullName>
    </submittedName>
</protein>
<proteinExistence type="inferred from homology"/>
<evidence type="ECO:0000256" key="6">
    <source>
        <dbReference type="RuleBase" id="RU003943"/>
    </source>
</evidence>
<gene>
    <name evidence="9" type="ORF">C1C97_003315</name>
</gene>
<dbReference type="OrthoDB" id="2375762at2"/>
<dbReference type="PANTHER" id="PTHR30477:SF0">
    <property type="entry name" value="METAL TRANSPORT SYSTEM MEMBRANE PROTEIN TM_0125-RELATED"/>
    <property type="match status" value="1"/>
</dbReference>
<comment type="similarity">
    <text evidence="2 6">Belongs to the ABC-3 integral membrane protein family.</text>
</comment>
<dbReference type="InterPro" id="IPR037294">
    <property type="entry name" value="ABC_BtuC-like"/>
</dbReference>
<feature type="transmembrane region" description="Helical" evidence="8">
    <location>
        <begin position="27"/>
        <end position="46"/>
    </location>
</feature>
<evidence type="ECO:0000256" key="1">
    <source>
        <dbReference type="ARBA" id="ARBA00004141"/>
    </source>
</evidence>
<name>A0A495ABA6_9MICC</name>
<feature type="transmembrane region" description="Helical" evidence="8">
    <location>
        <begin position="101"/>
        <end position="121"/>
    </location>
</feature>
<dbReference type="GO" id="GO:0043190">
    <property type="term" value="C:ATP-binding cassette (ABC) transporter complex"/>
    <property type="evidence" value="ECO:0007669"/>
    <property type="project" value="InterPro"/>
</dbReference>
<keyword evidence="3 6" id="KW-0812">Transmembrane</keyword>
<comment type="subcellular location">
    <subcellularLocation>
        <location evidence="6">Cell membrane</location>
        <topology evidence="6">Multi-pass membrane protein</topology>
    </subcellularLocation>
    <subcellularLocation>
        <location evidence="1">Membrane</location>
        <topology evidence="1">Multi-pass membrane protein</topology>
    </subcellularLocation>
</comment>
<reference evidence="9 10" key="1">
    <citation type="submission" date="2018-10" db="EMBL/GenBank/DDBJ databases">
        <title>Kocuria tytouropygialis sp. nov., isolated from the uropygial gland of an American barn owl (Tyto furcata).</title>
        <authorList>
            <person name="Braun M.S."/>
            <person name="Wang E."/>
            <person name="Zimmermann S."/>
            <person name="Wagner H."/>
            <person name="Wink M."/>
        </authorList>
    </citation>
    <scope>NUCLEOTIDE SEQUENCE [LARGE SCALE GENOMIC DNA]</scope>
    <source>
        <strain evidence="9 10">442</strain>
    </source>
</reference>
<dbReference type="PANTHER" id="PTHR30477">
    <property type="entry name" value="ABC-TRANSPORTER METAL-BINDING PROTEIN"/>
    <property type="match status" value="1"/>
</dbReference>
<organism evidence="9 10">
    <name type="scientific">Kocuria tytonis</name>
    <dbReference type="NCBI Taxonomy" id="2054280"/>
    <lineage>
        <taxon>Bacteria</taxon>
        <taxon>Bacillati</taxon>
        <taxon>Actinomycetota</taxon>
        <taxon>Actinomycetes</taxon>
        <taxon>Micrococcales</taxon>
        <taxon>Micrococcaceae</taxon>
        <taxon>Kocuria</taxon>
    </lineage>
</organism>
<dbReference type="InterPro" id="IPR001626">
    <property type="entry name" value="ABC_TroCD"/>
</dbReference>
<accession>A0A495ABA6</accession>
<dbReference type="AlphaFoldDB" id="A0A495ABA6"/>
<dbReference type="Gene3D" id="1.10.3470.10">
    <property type="entry name" value="ABC transporter involved in vitamin B12 uptake, BtuC"/>
    <property type="match status" value="1"/>
</dbReference>
<feature type="transmembrane region" description="Helical" evidence="8">
    <location>
        <begin position="67"/>
        <end position="89"/>
    </location>
</feature>
<evidence type="ECO:0000256" key="5">
    <source>
        <dbReference type="ARBA" id="ARBA00023136"/>
    </source>
</evidence>
<evidence type="ECO:0000256" key="7">
    <source>
        <dbReference type="SAM" id="MobiDB-lite"/>
    </source>
</evidence>
<keyword evidence="4 8" id="KW-1133">Transmembrane helix</keyword>
<evidence type="ECO:0000256" key="3">
    <source>
        <dbReference type="ARBA" id="ARBA00022692"/>
    </source>
</evidence>
<comment type="caution">
    <text evidence="9">The sequence shown here is derived from an EMBL/GenBank/DDBJ whole genome shotgun (WGS) entry which is preliminary data.</text>
</comment>
<dbReference type="EMBL" id="PNJG02000001">
    <property type="protein sequence ID" value="RKQ37172.1"/>
    <property type="molecule type" value="Genomic_DNA"/>
</dbReference>
<keyword evidence="5 8" id="KW-0472">Membrane</keyword>
<keyword evidence="10" id="KW-1185">Reference proteome</keyword>
<feature type="region of interest" description="Disordered" evidence="7">
    <location>
        <begin position="281"/>
        <end position="332"/>
    </location>
</feature>
<feature type="transmembrane region" description="Helical" evidence="8">
    <location>
        <begin position="256"/>
        <end position="277"/>
    </location>
</feature>
<feature type="transmembrane region" description="Helical" evidence="8">
    <location>
        <begin position="230"/>
        <end position="250"/>
    </location>
</feature>
<evidence type="ECO:0000313" key="9">
    <source>
        <dbReference type="EMBL" id="RKQ37172.1"/>
    </source>
</evidence>
<dbReference type="GO" id="GO:0010043">
    <property type="term" value="P:response to zinc ion"/>
    <property type="evidence" value="ECO:0007669"/>
    <property type="project" value="TreeGrafter"/>
</dbReference>
<dbReference type="RefSeq" id="WP_121030536.1">
    <property type="nucleotide sequence ID" value="NZ_PNJG02000001.1"/>
</dbReference>
<dbReference type="Proteomes" id="UP000249516">
    <property type="component" value="Unassembled WGS sequence"/>
</dbReference>
<keyword evidence="6" id="KW-0813">Transport</keyword>
<dbReference type="SUPFAM" id="SSF81345">
    <property type="entry name" value="ABC transporter involved in vitamin B12 uptake, BtuC"/>
    <property type="match status" value="1"/>
</dbReference>
<feature type="transmembrane region" description="Helical" evidence="8">
    <location>
        <begin position="142"/>
        <end position="165"/>
    </location>
</feature>
<evidence type="ECO:0000256" key="8">
    <source>
        <dbReference type="SAM" id="Phobius"/>
    </source>
</evidence>
<feature type="transmembrane region" description="Helical" evidence="8">
    <location>
        <begin position="185"/>
        <end position="218"/>
    </location>
</feature>
<evidence type="ECO:0000256" key="2">
    <source>
        <dbReference type="ARBA" id="ARBA00008034"/>
    </source>
</evidence>
<dbReference type="Pfam" id="PF00950">
    <property type="entry name" value="ABC-3"/>
    <property type="match status" value="1"/>
</dbReference>